<dbReference type="Proteomes" id="UP000828941">
    <property type="component" value="Chromosome 2"/>
</dbReference>
<evidence type="ECO:0000313" key="2">
    <source>
        <dbReference type="Proteomes" id="UP000828941"/>
    </source>
</evidence>
<organism evidence="1 2">
    <name type="scientific">Bauhinia variegata</name>
    <name type="common">Purple orchid tree</name>
    <name type="synonym">Phanera variegata</name>
    <dbReference type="NCBI Taxonomy" id="167791"/>
    <lineage>
        <taxon>Eukaryota</taxon>
        <taxon>Viridiplantae</taxon>
        <taxon>Streptophyta</taxon>
        <taxon>Embryophyta</taxon>
        <taxon>Tracheophyta</taxon>
        <taxon>Spermatophyta</taxon>
        <taxon>Magnoliopsida</taxon>
        <taxon>eudicotyledons</taxon>
        <taxon>Gunneridae</taxon>
        <taxon>Pentapetalae</taxon>
        <taxon>rosids</taxon>
        <taxon>fabids</taxon>
        <taxon>Fabales</taxon>
        <taxon>Fabaceae</taxon>
        <taxon>Cercidoideae</taxon>
        <taxon>Cercideae</taxon>
        <taxon>Bauhiniinae</taxon>
        <taxon>Bauhinia</taxon>
    </lineage>
</organism>
<name>A0ACB9Q1D9_BAUVA</name>
<dbReference type="EMBL" id="CM039427">
    <property type="protein sequence ID" value="KAI4353914.1"/>
    <property type="molecule type" value="Genomic_DNA"/>
</dbReference>
<keyword evidence="2" id="KW-1185">Reference proteome</keyword>
<reference evidence="1 2" key="1">
    <citation type="journal article" date="2022" name="DNA Res.">
        <title>Chromosomal-level genome assembly of the orchid tree Bauhinia variegata (Leguminosae; Cercidoideae) supports the allotetraploid origin hypothesis of Bauhinia.</title>
        <authorList>
            <person name="Zhong Y."/>
            <person name="Chen Y."/>
            <person name="Zheng D."/>
            <person name="Pang J."/>
            <person name="Liu Y."/>
            <person name="Luo S."/>
            <person name="Meng S."/>
            <person name="Qian L."/>
            <person name="Wei D."/>
            <person name="Dai S."/>
            <person name="Zhou R."/>
        </authorList>
    </citation>
    <scope>NUCLEOTIDE SEQUENCE [LARGE SCALE GENOMIC DNA]</scope>
    <source>
        <strain evidence="1">BV-YZ2020</strain>
    </source>
</reference>
<proteinExistence type="predicted"/>
<sequence>MKEYKKNSRPKLNIETEFKPQKMAALNQTFKIYRAQSKPKRKGLHKHDLPQTKILTDSNTSCADKINVPADPFSLNSSICTIFKTITEIKKKILNQRLGHHHNPRSRLK</sequence>
<evidence type="ECO:0000313" key="1">
    <source>
        <dbReference type="EMBL" id="KAI4353914.1"/>
    </source>
</evidence>
<protein>
    <submittedName>
        <fullName evidence="1">Uncharacterized protein</fullName>
    </submittedName>
</protein>
<comment type="caution">
    <text evidence="1">The sequence shown here is derived from an EMBL/GenBank/DDBJ whole genome shotgun (WGS) entry which is preliminary data.</text>
</comment>
<accession>A0ACB9Q1D9</accession>
<gene>
    <name evidence="1" type="ORF">L6164_002834</name>
</gene>